<name>A0A9W6X421_9STRA</name>
<keyword evidence="12" id="KW-1185">Reference proteome</keyword>
<dbReference type="Gene3D" id="3.10.10.10">
    <property type="entry name" value="HIV Type 1 Reverse Transcriptase, subunit A, domain 1"/>
    <property type="match status" value="1"/>
</dbReference>
<dbReference type="Gene3D" id="3.10.20.370">
    <property type="match status" value="1"/>
</dbReference>
<evidence type="ECO:0000313" key="11">
    <source>
        <dbReference type="EMBL" id="GMF30442.1"/>
    </source>
</evidence>
<keyword evidence="6" id="KW-0255">Endonuclease</keyword>
<dbReference type="PANTHER" id="PTHR33064">
    <property type="entry name" value="POL PROTEIN"/>
    <property type="match status" value="1"/>
</dbReference>
<accession>A0A9W6X421</accession>
<evidence type="ECO:0000256" key="3">
    <source>
        <dbReference type="ARBA" id="ARBA00022695"/>
    </source>
</evidence>
<dbReference type="PANTHER" id="PTHR33064:SF37">
    <property type="entry name" value="RIBONUCLEASE H"/>
    <property type="match status" value="1"/>
</dbReference>
<dbReference type="InterPro" id="IPR000477">
    <property type="entry name" value="RT_dom"/>
</dbReference>
<evidence type="ECO:0000256" key="5">
    <source>
        <dbReference type="ARBA" id="ARBA00022750"/>
    </source>
</evidence>
<dbReference type="InterPro" id="IPR051320">
    <property type="entry name" value="Viral_Replic_Matur_Polypro"/>
</dbReference>
<dbReference type="GO" id="GO:0006508">
    <property type="term" value="P:proteolysis"/>
    <property type="evidence" value="ECO:0007669"/>
    <property type="project" value="UniProtKB-KW"/>
</dbReference>
<dbReference type="SUPFAM" id="SSF56672">
    <property type="entry name" value="DNA/RNA polymerases"/>
    <property type="match status" value="1"/>
</dbReference>
<gene>
    <name evidence="11" type="ORF">Plil01_001298200</name>
</gene>
<evidence type="ECO:0000313" key="12">
    <source>
        <dbReference type="Proteomes" id="UP001165083"/>
    </source>
</evidence>
<dbReference type="GO" id="GO:0004190">
    <property type="term" value="F:aspartic-type endopeptidase activity"/>
    <property type="evidence" value="ECO:0007669"/>
    <property type="project" value="UniProtKB-KW"/>
</dbReference>
<evidence type="ECO:0000256" key="8">
    <source>
        <dbReference type="ARBA" id="ARBA00022918"/>
    </source>
</evidence>
<dbReference type="EMBL" id="BSXW01000837">
    <property type="protein sequence ID" value="GMF30442.1"/>
    <property type="molecule type" value="Genomic_DNA"/>
</dbReference>
<evidence type="ECO:0000256" key="7">
    <source>
        <dbReference type="ARBA" id="ARBA00022801"/>
    </source>
</evidence>
<dbReference type="OrthoDB" id="773199at2759"/>
<evidence type="ECO:0000256" key="2">
    <source>
        <dbReference type="ARBA" id="ARBA00022679"/>
    </source>
</evidence>
<evidence type="ECO:0000256" key="6">
    <source>
        <dbReference type="ARBA" id="ARBA00022759"/>
    </source>
</evidence>
<evidence type="ECO:0000256" key="1">
    <source>
        <dbReference type="ARBA" id="ARBA00022670"/>
    </source>
</evidence>
<keyword evidence="3" id="KW-0548">Nucleotidyltransferase</keyword>
<reference evidence="11" key="1">
    <citation type="submission" date="2023-04" db="EMBL/GenBank/DDBJ databases">
        <title>Phytophthora lilii NBRC 32176.</title>
        <authorList>
            <person name="Ichikawa N."/>
            <person name="Sato H."/>
            <person name="Tonouchi N."/>
        </authorList>
    </citation>
    <scope>NUCLEOTIDE SEQUENCE</scope>
    <source>
        <strain evidence="11">NBRC 32176</strain>
    </source>
</reference>
<feature type="domain" description="Reverse transcriptase RNase H-like" evidence="10">
    <location>
        <begin position="161"/>
        <end position="263"/>
    </location>
</feature>
<keyword evidence="4" id="KW-0540">Nuclease</keyword>
<dbReference type="CDD" id="cd09274">
    <property type="entry name" value="RNase_HI_RT_Ty3"/>
    <property type="match status" value="1"/>
</dbReference>
<dbReference type="AlphaFoldDB" id="A0A9W6X421"/>
<dbReference type="Pfam" id="PF17917">
    <property type="entry name" value="RT_RNaseH"/>
    <property type="match status" value="1"/>
</dbReference>
<dbReference type="InterPro" id="IPR043502">
    <property type="entry name" value="DNA/RNA_pol_sf"/>
</dbReference>
<keyword evidence="7" id="KW-0378">Hydrolase</keyword>
<dbReference type="CDD" id="cd01647">
    <property type="entry name" value="RT_LTR"/>
    <property type="match status" value="1"/>
</dbReference>
<dbReference type="Gene3D" id="3.30.70.270">
    <property type="match status" value="1"/>
</dbReference>
<feature type="domain" description="Reverse transcriptase" evidence="9">
    <location>
        <begin position="64"/>
        <end position="144"/>
    </location>
</feature>
<dbReference type="GO" id="GO:0003964">
    <property type="term" value="F:RNA-directed DNA polymerase activity"/>
    <property type="evidence" value="ECO:0007669"/>
    <property type="project" value="UniProtKB-KW"/>
</dbReference>
<dbReference type="InterPro" id="IPR043128">
    <property type="entry name" value="Rev_trsase/Diguanyl_cyclase"/>
</dbReference>
<organism evidence="11 12">
    <name type="scientific">Phytophthora lilii</name>
    <dbReference type="NCBI Taxonomy" id="2077276"/>
    <lineage>
        <taxon>Eukaryota</taxon>
        <taxon>Sar</taxon>
        <taxon>Stramenopiles</taxon>
        <taxon>Oomycota</taxon>
        <taxon>Peronosporomycetes</taxon>
        <taxon>Peronosporales</taxon>
        <taxon>Peronosporaceae</taxon>
        <taxon>Phytophthora</taxon>
    </lineage>
</organism>
<keyword evidence="5" id="KW-0064">Aspartyl protease</keyword>
<comment type="caution">
    <text evidence="11">The sequence shown here is derived from an EMBL/GenBank/DDBJ whole genome shotgun (WGS) entry which is preliminary data.</text>
</comment>
<evidence type="ECO:0000259" key="9">
    <source>
        <dbReference type="Pfam" id="PF00078"/>
    </source>
</evidence>
<evidence type="ECO:0000256" key="4">
    <source>
        <dbReference type="ARBA" id="ARBA00022722"/>
    </source>
</evidence>
<proteinExistence type="predicted"/>
<dbReference type="InterPro" id="IPR041373">
    <property type="entry name" value="RT_RNaseH"/>
</dbReference>
<dbReference type="Proteomes" id="UP001165083">
    <property type="component" value="Unassembled WGS sequence"/>
</dbReference>
<protein>
    <submittedName>
        <fullName evidence="11">Unnamed protein product</fullName>
    </submittedName>
</protein>
<keyword evidence="1" id="KW-0645">Protease</keyword>
<dbReference type="GO" id="GO:0004519">
    <property type="term" value="F:endonuclease activity"/>
    <property type="evidence" value="ECO:0007669"/>
    <property type="project" value="UniProtKB-KW"/>
</dbReference>
<evidence type="ECO:0000259" key="10">
    <source>
        <dbReference type="Pfam" id="PF17917"/>
    </source>
</evidence>
<sequence>MSTASYWAIPMPMPRQNLTQHGALWQFPLSAEQKQAIQSWTKEMLQAGIIQPSSSPNCSPTFCVRKKNGEWRIVHDFRGLNAKVRVPIPRKDDILRDLARGKMFSSMDLLWGFFQVKLREDSIPFTAFATPAGLYEYLVTPMGVATLKAMLASPPVLAHPNFTKPFHVSVDASDFAIGGYLFQLVDDNSERIIAYGGQKLTQAELVYPTREKELLAALHAMRTWKVLLIDKPFFINTDHHTIENILQQQTCSQRLARWLNELALVREPTSH</sequence>
<dbReference type="Pfam" id="PF00078">
    <property type="entry name" value="RVT_1"/>
    <property type="match status" value="1"/>
</dbReference>
<keyword evidence="8" id="KW-0695">RNA-directed DNA polymerase</keyword>
<keyword evidence="2" id="KW-0808">Transferase</keyword>